<keyword evidence="3" id="KW-1185">Reference proteome</keyword>
<organism evidence="2 3">
    <name type="scientific">Clostridium yunnanense</name>
    <dbReference type="NCBI Taxonomy" id="2800325"/>
    <lineage>
        <taxon>Bacteria</taxon>
        <taxon>Bacillati</taxon>
        <taxon>Bacillota</taxon>
        <taxon>Clostridia</taxon>
        <taxon>Eubacteriales</taxon>
        <taxon>Clostridiaceae</taxon>
        <taxon>Clostridium</taxon>
    </lineage>
</organism>
<feature type="transmembrane region" description="Helical" evidence="1">
    <location>
        <begin position="53"/>
        <end position="70"/>
    </location>
</feature>
<accession>A0ABS1EMH4</accession>
<gene>
    <name evidence="2" type="ORF">JHL18_07790</name>
</gene>
<name>A0ABS1EMH4_9CLOT</name>
<evidence type="ECO:0000256" key="1">
    <source>
        <dbReference type="SAM" id="Phobius"/>
    </source>
</evidence>
<sequence>MNIEYTLSNEEFIEGSVENRIHHKYYKIGEFIENYILTFLSVLLLTLLFKENIVFFILLYIVCLLTIPLVRKKKRNDVIKKNIKSNISKKSICIKDDTILITSSFYEKSLTKKSIDRFLETDKYIHIYTNNHRDNIFIPKRIFEVESHKKEFLDFLNKYHQ</sequence>
<evidence type="ECO:0000313" key="3">
    <source>
        <dbReference type="Proteomes" id="UP000596739"/>
    </source>
</evidence>
<dbReference type="RefSeq" id="WP_200267828.1">
    <property type="nucleotide sequence ID" value="NZ_JAENHN010000025.1"/>
</dbReference>
<comment type="caution">
    <text evidence="2">The sequence shown here is derived from an EMBL/GenBank/DDBJ whole genome shotgun (WGS) entry which is preliminary data.</text>
</comment>
<reference evidence="3" key="1">
    <citation type="submission" date="2021-01" db="EMBL/GenBank/DDBJ databases">
        <title>Genome public.</title>
        <authorList>
            <person name="Liu C."/>
            <person name="Sun Q."/>
        </authorList>
    </citation>
    <scope>NUCLEOTIDE SEQUENCE [LARGE SCALE GENOMIC DNA]</scope>
    <source>
        <strain evidence="3">YIM B02505</strain>
    </source>
</reference>
<proteinExistence type="predicted"/>
<protein>
    <submittedName>
        <fullName evidence="2">YcxB family protein</fullName>
    </submittedName>
</protein>
<keyword evidence="1" id="KW-0812">Transmembrane</keyword>
<dbReference type="EMBL" id="JAENHN010000025">
    <property type="protein sequence ID" value="MBK1810535.1"/>
    <property type="molecule type" value="Genomic_DNA"/>
</dbReference>
<dbReference type="Proteomes" id="UP000596739">
    <property type="component" value="Unassembled WGS sequence"/>
</dbReference>
<keyword evidence="1" id="KW-0472">Membrane</keyword>
<feature type="transmembrane region" description="Helical" evidence="1">
    <location>
        <begin position="28"/>
        <end position="47"/>
    </location>
</feature>
<keyword evidence="1" id="KW-1133">Transmembrane helix</keyword>
<evidence type="ECO:0000313" key="2">
    <source>
        <dbReference type="EMBL" id="MBK1810535.1"/>
    </source>
</evidence>